<evidence type="ECO:0000313" key="2">
    <source>
        <dbReference type="Proteomes" id="UP000799777"/>
    </source>
</evidence>
<dbReference type="Proteomes" id="UP000799777">
    <property type="component" value="Unassembled WGS sequence"/>
</dbReference>
<keyword evidence="2" id="KW-1185">Reference proteome</keyword>
<evidence type="ECO:0000313" key="1">
    <source>
        <dbReference type="EMBL" id="KAF2033371.1"/>
    </source>
</evidence>
<gene>
    <name evidence="1" type="ORF">EK21DRAFT_86473</name>
</gene>
<dbReference type="AlphaFoldDB" id="A0A9P4HE14"/>
<dbReference type="EMBL" id="ML978167">
    <property type="protein sequence ID" value="KAF2033371.1"/>
    <property type="molecule type" value="Genomic_DNA"/>
</dbReference>
<comment type="caution">
    <text evidence="1">The sequence shown here is derived from an EMBL/GenBank/DDBJ whole genome shotgun (WGS) entry which is preliminary data.</text>
</comment>
<name>A0A9P4HE14_9PLEO</name>
<organism evidence="1 2">
    <name type="scientific">Setomelanomma holmii</name>
    <dbReference type="NCBI Taxonomy" id="210430"/>
    <lineage>
        <taxon>Eukaryota</taxon>
        <taxon>Fungi</taxon>
        <taxon>Dikarya</taxon>
        <taxon>Ascomycota</taxon>
        <taxon>Pezizomycotina</taxon>
        <taxon>Dothideomycetes</taxon>
        <taxon>Pleosporomycetidae</taxon>
        <taxon>Pleosporales</taxon>
        <taxon>Pleosporineae</taxon>
        <taxon>Phaeosphaeriaceae</taxon>
        <taxon>Setomelanomma</taxon>
    </lineage>
</organism>
<accession>A0A9P4HE14</accession>
<sequence length="181" mass="20503">MYEHTIPLFMGVTPEEIEMLPPPRCVLDITATMTAGLQHVMPGVPAQLDAHGAPQHDSYEDGEYMMCVLDVWTTWKYAKSRRASFDPSLRKILQRARLHSVKGDEALLQLVKICGTRDPNVRDPILLLPKHFAGIGVGTYHNPRNQVVAERVFRQESGLAIPVKFHWSHQIPSQRKIACRD</sequence>
<protein>
    <submittedName>
        <fullName evidence="1">Uncharacterized protein</fullName>
    </submittedName>
</protein>
<proteinExistence type="predicted"/>
<reference evidence="1" key="1">
    <citation type="journal article" date="2020" name="Stud. Mycol.">
        <title>101 Dothideomycetes genomes: a test case for predicting lifestyles and emergence of pathogens.</title>
        <authorList>
            <person name="Haridas S."/>
            <person name="Albert R."/>
            <person name="Binder M."/>
            <person name="Bloem J."/>
            <person name="Labutti K."/>
            <person name="Salamov A."/>
            <person name="Andreopoulos B."/>
            <person name="Baker S."/>
            <person name="Barry K."/>
            <person name="Bills G."/>
            <person name="Bluhm B."/>
            <person name="Cannon C."/>
            <person name="Castanera R."/>
            <person name="Culley D."/>
            <person name="Daum C."/>
            <person name="Ezra D."/>
            <person name="Gonzalez J."/>
            <person name="Henrissat B."/>
            <person name="Kuo A."/>
            <person name="Liang C."/>
            <person name="Lipzen A."/>
            <person name="Lutzoni F."/>
            <person name="Magnuson J."/>
            <person name="Mondo S."/>
            <person name="Nolan M."/>
            <person name="Ohm R."/>
            <person name="Pangilinan J."/>
            <person name="Park H.-J."/>
            <person name="Ramirez L."/>
            <person name="Alfaro M."/>
            <person name="Sun H."/>
            <person name="Tritt A."/>
            <person name="Yoshinaga Y."/>
            <person name="Zwiers L.-H."/>
            <person name="Turgeon B."/>
            <person name="Goodwin S."/>
            <person name="Spatafora J."/>
            <person name="Crous P."/>
            <person name="Grigoriev I."/>
        </authorList>
    </citation>
    <scope>NUCLEOTIDE SEQUENCE</scope>
    <source>
        <strain evidence="1">CBS 110217</strain>
    </source>
</reference>